<dbReference type="OrthoDB" id="571425at2"/>
<accession>A0A1Z3HNC6</accession>
<dbReference type="Proteomes" id="UP000191901">
    <property type="component" value="Chromosome"/>
</dbReference>
<evidence type="ECO:0008006" key="4">
    <source>
        <dbReference type="Google" id="ProtNLM"/>
    </source>
</evidence>
<feature type="region of interest" description="Disordered" evidence="1">
    <location>
        <begin position="167"/>
        <end position="188"/>
    </location>
</feature>
<protein>
    <recommendedName>
        <fullName evidence="4">TIR domain-containing protein</fullName>
    </recommendedName>
</protein>
<dbReference type="AlphaFoldDB" id="A0A1Z3HNC6"/>
<evidence type="ECO:0000256" key="1">
    <source>
        <dbReference type="SAM" id="MobiDB-lite"/>
    </source>
</evidence>
<reference evidence="2 3" key="1">
    <citation type="journal article" date="2016" name="Biochim. Biophys. Acta">
        <title>Characterization of red-shifted phycobilisomes isolated from the chlorophyll f-containing cyanobacterium Halomicronema hongdechloris.</title>
        <authorList>
            <person name="Li Y."/>
            <person name="Lin Y."/>
            <person name="Garvey C.J."/>
            <person name="Birch D."/>
            <person name="Corkery R.W."/>
            <person name="Loughlin P.C."/>
            <person name="Scheer H."/>
            <person name="Willows R.D."/>
            <person name="Chen M."/>
        </authorList>
    </citation>
    <scope>NUCLEOTIDE SEQUENCE [LARGE SCALE GENOMIC DNA]</scope>
    <source>
        <strain evidence="2 3">C2206</strain>
    </source>
</reference>
<evidence type="ECO:0000313" key="2">
    <source>
        <dbReference type="EMBL" id="ASC71808.1"/>
    </source>
</evidence>
<proteinExistence type="predicted"/>
<evidence type="ECO:0000313" key="3">
    <source>
        <dbReference type="Proteomes" id="UP000191901"/>
    </source>
</evidence>
<organism evidence="2 3">
    <name type="scientific">Halomicronema hongdechloris C2206</name>
    <dbReference type="NCBI Taxonomy" id="1641165"/>
    <lineage>
        <taxon>Bacteria</taxon>
        <taxon>Bacillati</taxon>
        <taxon>Cyanobacteriota</taxon>
        <taxon>Cyanophyceae</taxon>
        <taxon>Nodosilineales</taxon>
        <taxon>Nodosilineaceae</taxon>
        <taxon>Halomicronema</taxon>
    </lineage>
</organism>
<sequence>MQKITLFLASSSELKADREQFEIFIYRRCKAWFDRGIFLHLDIWEDFLDAMAPGGLQSEYNRAIRSCDLFVLLAYNKVGKYTAEEFRQAFGQFSATQKPFIFTYFKTPPTTTNREELQSLWAFEDTLKELQHYKTEYHTIEGLREHFGNQLEKLAANGFIHLSPTVDETAGSEARPGPTATVTGDGNKVYQDIQGSSINDSSKTYNIDKIDSARFE</sequence>
<keyword evidence="3" id="KW-1185">Reference proteome</keyword>
<dbReference type="KEGG" id="hhg:XM38_027620"/>
<gene>
    <name evidence="2" type="ORF">XM38_027620</name>
</gene>
<dbReference type="EMBL" id="CP021983">
    <property type="protein sequence ID" value="ASC71808.1"/>
    <property type="molecule type" value="Genomic_DNA"/>
</dbReference>
<name>A0A1Z3HNC6_9CYAN</name>
<dbReference type="RefSeq" id="WP_088430098.1">
    <property type="nucleotide sequence ID" value="NZ_CP021983.2"/>
</dbReference>